<accession>A0ACB8B6P5</accession>
<gene>
    <name evidence="1" type="ORF">BV22DRAFT_793982</name>
</gene>
<evidence type="ECO:0000313" key="2">
    <source>
        <dbReference type="Proteomes" id="UP000790709"/>
    </source>
</evidence>
<name>A0ACB8B6P5_9AGAM</name>
<dbReference type="EMBL" id="MU266572">
    <property type="protein sequence ID" value="KAH7920548.1"/>
    <property type="molecule type" value="Genomic_DNA"/>
</dbReference>
<sequence>MSNQCPSRPSSKSTSQVPLPLGPSRVTGGRYAEEPFLTVPLSPRINQNARWRRDVASNNFCSSSVRRSLIHWGHQIRVQQDQWLRSQTIFHRCVNTKPFERTLQLSKKVAGRSCGDPSLATLLFLSSESDLHEPRPESLQVPDLELISADRLPWLFAQAYIMSTPADAPTMVPLNGPHYSAGSKQAYMG</sequence>
<reference evidence="1" key="1">
    <citation type="journal article" date="2021" name="New Phytol.">
        <title>Evolutionary innovations through gain and loss of genes in the ectomycorrhizal Boletales.</title>
        <authorList>
            <person name="Wu G."/>
            <person name="Miyauchi S."/>
            <person name="Morin E."/>
            <person name="Kuo A."/>
            <person name="Drula E."/>
            <person name="Varga T."/>
            <person name="Kohler A."/>
            <person name="Feng B."/>
            <person name="Cao Y."/>
            <person name="Lipzen A."/>
            <person name="Daum C."/>
            <person name="Hundley H."/>
            <person name="Pangilinan J."/>
            <person name="Johnson J."/>
            <person name="Barry K."/>
            <person name="LaButti K."/>
            <person name="Ng V."/>
            <person name="Ahrendt S."/>
            <person name="Min B."/>
            <person name="Choi I.G."/>
            <person name="Park H."/>
            <person name="Plett J.M."/>
            <person name="Magnuson J."/>
            <person name="Spatafora J.W."/>
            <person name="Nagy L.G."/>
            <person name="Henrissat B."/>
            <person name="Grigoriev I.V."/>
            <person name="Yang Z.L."/>
            <person name="Xu J."/>
            <person name="Martin F.M."/>
        </authorList>
    </citation>
    <scope>NUCLEOTIDE SEQUENCE</scope>
    <source>
        <strain evidence="1">KUC20120723A-06</strain>
    </source>
</reference>
<organism evidence="1 2">
    <name type="scientific">Leucogyrophana mollusca</name>
    <dbReference type="NCBI Taxonomy" id="85980"/>
    <lineage>
        <taxon>Eukaryota</taxon>
        <taxon>Fungi</taxon>
        <taxon>Dikarya</taxon>
        <taxon>Basidiomycota</taxon>
        <taxon>Agaricomycotina</taxon>
        <taxon>Agaricomycetes</taxon>
        <taxon>Agaricomycetidae</taxon>
        <taxon>Boletales</taxon>
        <taxon>Boletales incertae sedis</taxon>
        <taxon>Leucogyrophana</taxon>
    </lineage>
</organism>
<comment type="caution">
    <text evidence="1">The sequence shown here is derived from an EMBL/GenBank/DDBJ whole genome shotgun (WGS) entry which is preliminary data.</text>
</comment>
<proteinExistence type="predicted"/>
<evidence type="ECO:0000313" key="1">
    <source>
        <dbReference type="EMBL" id="KAH7920548.1"/>
    </source>
</evidence>
<keyword evidence="2" id="KW-1185">Reference proteome</keyword>
<dbReference type="Proteomes" id="UP000790709">
    <property type="component" value="Unassembled WGS sequence"/>
</dbReference>
<protein>
    <submittedName>
        <fullName evidence="1">Uncharacterized protein</fullName>
    </submittedName>
</protein>